<proteinExistence type="predicted"/>
<dbReference type="RefSeq" id="XP_037169138.1">
    <property type="nucleotide sequence ID" value="XM_037304343.1"/>
</dbReference>
<name>A0A8H6G3G4_9LECA</name>
<dbReference type="EMBL" id="JACCJC010000005">
    <property type="protein sequence ID" value="KAF6239863.1"/>
    <property type="molecule type" value="Genomic_DNA"/>
</dbReference>
<keyword evidence="3" id="KW-1185">Reference proteome</keyword>
<evidence type="ECO:0000313" key="2">
    <source>
        <dbReference type="EMBL" id="KAF6239863.1"/>
    </source>
</evidence>
<evidence type="ECO:0000313" key="3">
    <source>
        <dbReference type="Proteomes" id="UP000578531"/>
    </source>
</evidence>
<gene>
    <name evidence="2" type="ORF">HO173_002410</name>
</gene>
<dbReference type="GeneID" id="59284083"/>
<protein>
    <submittedName>
        <fullName evidence="2">Uncharacterized protein</fullName>
    </submittedName>
</protein>
<feature type="compositionally biased region" description="Basic residues" evidence="1">
    <location>
        <begin position="68"/>
        <end position="88"/>
    </location>
</feature>
<feature type="region of interest" description="Disordered" evidence="1">
    <location>
        <begin position="254"/>
        <end position="273"/>
    </location>
</feature>
<dbReference type="Proteomes" id="UP000578531">
    <property type="component" value="Unassembled WGS sequence"/>
</dbReference>
<feature type="region of interest" description="Disordered" evidence="1">
    <location>
        <begin position="1"/>
        <end position="39"/>
    </location>
</feature>
<accession>A0A8H6G3G4</accession>
<reference evidence="2 3" key="1">
    <citation type="journal article" date="2020" name="Genomics">
        <title>Complete, high-quality genomes from long-read metagenomic sequencing of two wolf lichen thalli reveals enigmatic genome architecture.</title>
        <authorList>
            <person name="McKenzie S.K."/>
            <person name="Walston R.F."/>
            <person name="Allen J.L."/>
        </authorList>
    </citation>
    <scope>NUCLEOTIDE SEQUENCE [LARGE SCALE GENOMIC DNA]</scope>
    <source>
        <strain evidence="2">WasteWater2</strain>
    </source>
</reference>
<feature type="compositionally biased region" description="Low complexity" evidence="1">
    <location>
        <begin position="9"/>
        <end position="26"/>
    </location>
</feature>
<evidence type="ECO:0000256" key="1">
    <source>
        <dbReference type="SAM" id="MobiDB-lite"/>
    </source>
</evidence>
<dbReference type="AlphaFoldDB" id="A0A8H6G3G4"/>
<sequence>MHYPVLITAPLASPHSHPPSDAAAGPRSGSLGANSDHSRPEPHLWRLAFYLLTSSSMPPSSLGDRGQRARTSHPVHQGTKRTTPKRARSPTTPSTSRVRGRIPAARWVTEHVRHLPRDRGGRKNEHGVRGREADMPVPFRRWGVGMESGANGDSIESLDFGHQLAEGCPSQLGSVYLEFSDPVVLDLRSRYRPSHGRRTSQSMAVYNAAYLEFGRHQKPHSTPCAFGSRKAGNPTCHWSRTLVSNGREWQQARRWIGSDGDETRTGDFQPFGE</sequence>
<comment type="caution">
    <text evidence="2">The sequence shown here is derived from an EMBL/GenBank/DDBJ whole genome shotgun (WGS) entry which is preliminary data.</text>
</comment>
<organism evidence="2 3">
    <name type="scientific">Letharia columbiana</name>
    <dbReference type="NCBI Taxonomy" id="112416"/>
    <lineage>
        <taxon>Eukaryota</taxon>
        <taxon>Fungi</taxon>
        <taxon>Dikarya</taxon>
        <taxon>Ascomycota</taxon>
        <taxon>Pezizomycotina</taxon>
        <taxon>Lecanoromycetes</taxon>
        <taxon>OSLEUM clade</taxon>
        <taxon>Lecanoromycetidae</taxon>
        <taxon>Lecanorales</taxon>
        <taxon>Lecanorineae</taxon>
        <taxon>Parmeliaceae</taxon>
        <taxon>Letharia</taxon>
    </lineage>
</organism>
<feature type="region of interest" description="Disordered" evidence="1">
    <location>
        <begin position="58"/>
        <end position="99"/>
    </location>
</feature>